<gene>
    <name evidence="7" type="ORF">METZ01_LOCUS134901</name>
</gene>
<dbReference type="InterPro" id="IPR005494">
    <property type="entry name" value="GSPS_pre-ATP-grasp-like_dom"/>
</dbReference>
<accession>A0A381YZZ5</accession>
<evidence type="ECO:0000259" key="6">
    <source>
        <dbReference type="Pfam" id="PF03738"/>
    </source>
</evidence>
<dbReference type="GO" id="GO:0046872">
    <property type="term" value="F:metal ion binding"/>
    <property type="evidence" value="ECO:0007669"/>
    <property type="project" value="UniProtKB-KW"/>
</dbReference>
<evidence type="ECO:0000313" key="7">
    <source>
        <dbReference type="EMBL" id="SVA82047.1"/>
    </source>
</evidence>
<evidence type="ECO:0000256" key="3">
    <source>
        <dbReference type="ARBA" id="ARBA00022741"/>
    </source>
</evidence>
<dbReference type="SUPFAM" id="SSF56059">
    <property type="entry name" value="Glutathione synthetase ATP-binding domain-like"/>
    <property type="match status" value="1"/>
</dbReference>
<keyword evidence="4" id="KW-0067">ATP-binding</keyword>
<reference evidence="7" key="1">
    <citation type="submission" date="2018-05" db="EMBL/GenBank/DDBJ databases">
        <authorList>
            <person name="Lanie J.A."/>
            <person name="Ng W.-L."/>
            <person name="Kazmierczak K.M."/>
            <person name="Andrzejewski T.M."/>
            <person name="Davidsen T.M."/>
            <person name="Wayne K.J."/>
            <person name="Tettelin H."/>
            <person name="Glass J.I."/>
            <person name="Rusch D."/>
            <person name="Podicherti R."/>
            <person name="Tsui H.-C.T."/>
            <person name="Winkler M.E."/>
        </authorList>
    </citation>
    <scope>NUCLEOTIDE SEQUENCE</scope>
</reference>
<sequence length="386" mass="44140">MLRIPATERPDLERVAKEHNFEFQANGGIPFWDESIYYQFTLKQIEEDLEGPAEELEHLCFELIERAVNDETVFRCLGIEECFWDYIAESWRNGEKNIYGRMDLSYDGEGPAKLLEYNADTPTTLYESSVFQWEWLEQAMEKGLIPDGCDQFNDLHDSIVKAFSLIDFDGSLHFACVGDIEDDKGTVNYLEECAKEAGLSTCFLSMQEIGIDDRGCFTDLDDQVIKTLFKLYPWEWMFEEEFGRRVPASGTRFLEPPWKAVLSNKGLMAFLWEMFPGHPNLLPAYFDGDRRASELAGSFVRKPLLSRQGANVQIIHEGKTQTRSEGPYGDGDHILQAYHPLPEFSGNYPLVGCWLVASQAVGMCIREDQNLVTSRDANFIPHVILD</sequence>
<keyword evidence="1" id="KW-0436">Ligase</keyword>
<dbReference type="SUPFAM" id="SSF52440">
    <property type="entry name" value="PreATP-grasp domain"/>
    <property type="match status" value="1"/>
</dbReference>
<protein>
    <recommendedName>
        <fullName evidence="6">Glutathionylspermidine synthase pre-ATP-grasp-like domain-containing protein</fullName>
    </recommendedName>
</protein>
<organism evidence="7">
    <name type="scientific">marine metagenome</name>
    <dbReference type="NCBI Taxonomy" id="408172"/>
    <lineage>
        <taxon>unclassified sequences</taxon>
        <taxon>metagenomes</taxon>
        <taxon>ecological metagenomes</taxon>
    </lineage>
</organism>
<dbReference type="GO" id="GO:0016874">
    <property type="term" value="F:ligase activity"/>
    <property type="evidence" value="ECO:0007669"/>
    <property type="project" value="UniProtKB-KW"/>
</dbReference>
<dbReference type="GO" id="GO:0005524">
    <property type="term" value="F:ATP binding"/>
    <property type="evidence" value="ECO:0007669"/>
    <property type="project" value="UniProtKB-KW"/>
</dbReference>
<evidence type="ECO:0000256" key="1">
    <source>
        <dbReference type="ARBA" id="ARBA00022598"/>
    </source>
</evidence>
<dbReference type="EMBL" id="UINC01019383">
    <property type="protein sequence ID" value="SVA82047.1"/>
    <property type="molecule type" value="Genomic_DNA"/>
</dbReference>
<proteinExistence type="predicted"/>
<dbReference type="AlphaFoldDB" id="A0A381YZZ5"/>
<evidence type="ECO:0000256" key="5">
    <source>
        <dbReference type="ARBA" id="ARBA00022842"/>
    </source>
</evidence>
<feature type="domain" description="Glutathionylspermidine synthase pre-ATP-grasp-like" evidence="6">
    <location>
        <begin position="14"/>
        <end position="384"/>
    </location>
</feature>
<keyword evidence="3" id="KW-0547">Nucleotide-binding</keyword>
<evidence type="ECO:0000256" key="4">
    <source>
        <dbReference type="ARBA" id="ARBA00022840"/>
    </source>
</evidence>
<evidence type="ECO:0000256" key="2">
    <source>
        <dbReference type="ARBA" id="ARBA00022723"/>
    </source>
</evidence>
<keyword evidence="5" id="KW-0460">Magnesium</keyword>
<dbReference type="InterPro" id="IPR016185">
    <property type="entry name" value="PreATP-grasp_dom_sf"/>
</dbReference>
<dbReference type="Pfam" id="PF03738">
    <property type="entry name" value="GSP_synth"/>
    <property type="match status" value="1"/>
</dbReference>
<dbReference type="Gene3D" id="3.30.1490.330">
    <property type="match status" value="1"/>
</dbReference>
<name>A0A381YZZ5_9ZZZZ</name>
<keyword evidence="2" id="KW-0479">Metal-binding</keyword>